<dbReference type="PROSITE" id="PS51118">
    <property type="entry name" value="HTH_HXLR"/>
    <property type="match status" value="1"/>
</dbReference>
<dbReference type="PANTHER" id="PTHR33204:SF18">
    <property type="entry name" value="TRANSCRIPTIONAL REGULATORY PROTEIN"/>
    <property type="match status" value="1"/>
</dbReference>
<name>A0A7G6VTH7_9SPHN</name>
<feature type="domain" description="HTH hxlR-type" evidence="4">
    <location>
        <begin position="27"/>
        <end position="125"/>
    </location>
</feature>
<dbReference type="InterPro" id="IPR036390">
    <property type="entry name" value="WH_DNA-bd_sf"/>
</dbReference>
<dbReference type="Pfam" id="PF01638">
    <property type="entry name" value="HxlR"/>
    <property type="match status" value="1"/>
</dbReference>
<keyword evidence="2" id="KW-0238">DNA-binding</keyword>
<gene>
    <name evidence="5" type="ORF">H4O24_14260</name>
</gene>
<dbReference type="SUPFAM" id="SSF55718">
    <property type="entry name" value="SCP-like"/>
    <property type="match status" value="1"/>
</dbReference>
<proteinExistence type="predicted"/>
<organism evidence="5 6">
    <name type="scientific">Croceicoccus marinus</name>
    <dbReference type="NCBI Taxonomy" id="450378"/>
    <lineage>
        <taxon>Bacteria</taxon>
        <taxon>Pseudomonadati</taxon>
        <taxon>Pseudomonadota</taxon>
        <taxon>Alphaproteobacteria</taxon>
        <taxon>Sphingomonadales</taxon>
        <taxon>Erythrobacteraceae</taxon>
        <taxon>Croceicoccus</taxon>
    </lineage>
</organism>
<keyword evidence="1" id="KW-0805">Transcription regulation</keyword>
<dbReference type="InterPro" id="IPR036388">
    <property type="entry name" value="WH-like_DNA-bd_sf"/>
</dbReference>
<dbReference type="PANTHER" id="PTHR33204">
    <property type="entry name" value="TRANSCRIPTIONAL REGULATOR, MARR FAMILY"/>
    <property type="match status" value="1"/>
</dbReference>
<dbReference type="InterPro" id="IPR002577">
    <property type="entry name" value="HTH_HxlR"/>
</dbReference>
<dbReference type="Gene3D" id="3.30.1050.10">
    <property type="entry name" value="SCP2 sterol-binding domain"/>
    <property type="match status" value="1"/>
</dbReference>
<dbReference type="AlphaFoldDB" id="A0A7G6VTH7"/>
<accession>A0A7G6VTH7</accession>
<keyword evidence="3" id="KW-0804">Transcription</keyword>
<dbReference type="Proteomes" id="UP000515297">
    <property type="component" value="Chromosome"/>
</dbReference>
<dbReference type="InterPro" id="IPR003033">
    <property type="entry name" value="SCP2_sterol-bd_dom"/>
</dbReference>
<sequence>MKFPNKSSAGEGSGGPPAHGRWYRDACAASFALELIGERWSMHVMRELMLGPRRFSDIRAALPGISAKVLTDRLTRLEELGVLARHMLPPPAASRVYGLTEWGYMAEPLMQELGRWSVRSPLHDPALPLTAVSAMLSLRTMIDPQRAAGLAARIGFALGDDRFMAELAEGSLAIRRADDLTGAQAIFRAAEAGAILPLFYGKRDPDEVAAATGLGIEGDRDLALRFAGIFALPPKIAPSGGGGGH</sequence>
<dbReference type="GO" id="GO:0003677">
    <property type="term" value="F:DNA binding"/>
    <property type="evidence" value="ECO:0007669"/>
    <property type="project" value="UniProtKB-KW"/>
</dbReference>
<reference evidence="5 6" key="1">
    <citation type="submission" date="2020-08" db="EMBL/GenBank/DDBJ databases">
        <authorList>
            <person name="Liu G."/>
            <person name="Sun C."/>
        </authorList>
    </citation>
    <scope>NUCLEOTIDE SEQUENCE [LARGE SCALE GENOMIC DNA]</scope>
    <source>
        <strain evidence="5 6">OT19</strain>
    </source>
</reference>
<dbReference type="RefSeq" id="WP_185884265.1">
    <property type="nucleotide sequence ID" value="NZ_CP060052.1"/>
</dbReference>
<evidence type="ECO:0000313" key="5">
    <source>
        <dbReference type="EMBL" id="QNE05042.1"/>
    </source>
</evidence>
<evidence type="ECO:0000313" key="6">
    <source>
        <dbReference type="Proteomes" id="UP000515297"/>
    </source>
</evidence>
<dbReference type="Gene3D" id="1.10.10.10">
    <property type="entry name" value="Winged helix-like DNA-binding domain superfamily/Winged helix DNA-binding domain"/>
    <property type="match status" value="1"/>
</dbReference>
<dbReference type="Pfam" id="PF02036">
    <property type="entry name" value="SCP2"/>
    <property type="match status" value="1"/>
</dbReference>
<evidence type="ECO:0000256" key="2">
    <source>
        <dbReference type="ARBA" id="ARBA00023125"/>
    </source>
</evidence>
<dbReference type="InterPro" id="IPR036527">
    <property type="entry name" value="SCP2_sterol-bd_dom_sf"/>
</dbReference>
<protein>
    <submittedName>
        <fullName evidence="5">Transcriptional regulator</fullName>
    </submittedName>
</protein>
<evidence type="ECO:0000256" key="3">
    <source>
        <dbReference type="ARBA" id="ARBA00023163"/>
    </source>
</evidence>
<dbReference type="EMBL" id="CP060052">
    <property type="protein sequence ID" value="QNE05042.1"/>
    <property type="molecule type" value="Genomic_DNA"/>
</dbReference>
<evidence type="ECO:0000256" key="1">
    <source>
        <dbReference type="ARBA" id="ARBA00023015"/>
    </source>
</evidence>
<dbReference type="SUPFAM" id="SSF46785">
    <property type="entry name" value="Winged helix' DNA-binding domain"/>
    <property type="match status" value="1"/>
</dbReference>
<evidence type="ECO:0000259" key="4">
    <source>
        <dbReference type="PROSITE" id="PS51118"/>
    </source>
</evidence>